<dbReference type="InterPro" id="IPR029066">
    <property type="entry name" value="PLP-binding_barrel"/>
</dbReference>
<dbReference type="GO" id="GO:0008295">
    <property type="term" value="P:spermidine biosynthetic process"/>
    <property type="evidence" value="ECO:0007669"/>
    <property type="project" value="UniProtKB-KW"/>
</dbReference>
<dbReference type="CDD" id="cd06829">
    <property type="entry name" value="PLPDE_III_CANSDC"/>
    <property type="match status" value="1"/>
</dbReference>
<evidence type="ECO:0000256" key="3">
    <source>
        <dbReference type="ARBA" id="ARBA00011738"/>
    </source>
</evidence>
<dbReference type="PANTHER" id="PTHR43727:SF1">
    <property type="entry name" value="CARBOXYNORSPERMIDINE_CARBOXYSPERMIDINE DECARBOXYLASE"/>
    <property type="match status" value="1"/>
</dbReference>
<evidence type="ECO:0000256" key="15">
    <source>
        <dbReference type="PIRNR" id="PIRNR038941"/>
    </source>
</evidence>
<feature type="binding site" evidence="16">
    <location>
        <position position="245"/>
    </location>
    <ligand>
        <name>substrate</name>
    </ligand>
</feature>
<keyword evidence="8 15" id="KW-0663">Pyridoxal phosphate</keyword>
<comment type="catalytic activity">
    <reaction evidence="13 15">
        <text>carboxyspermidine + H(+) = spermidine + CO2</text>
        <dbReference type="Rhea" id="RHEA:34095"/>
        <dbReference type="ChEBI" id="CHEBI:15378"/>
        <dbReference type="ChEBI" id="CHEBI:16526"/>
        <dbReference type="ChEBI" id="CHEBI:57834"/>
        <dbReference type="ChEBI" id="CHEBI:65072"/>
        <dbReference type="EC" id="4.1.1.96"/>
    </reaction>
</comment>
<keyword evidence="11 15" id="KW-0456">Lyase</keyword>
<dbReference type="Proteomes" id="UP000315115">
    <property type="component" value="Chromosome 1"/>
</dbReference>
<comment type="subcellular location">
    <subcellularLocation>
        <location evidence="2 15">Cytoplasm</location>
    </subcellularLocation>
</comment>
<comment type="cofactor">
    <cofactor evidence="1 15">
        <name>pyridoxal 5'-phosphate</name>
        <dbReference type="ChEBI" id="CHEBI:597326"/>
    </cofactor>
</comment>
<dbReference type="Gene3D" id="3.20.20.10">
    <property type="entry name" value="Alanine racemase"/>
    <property type="match status" value="1"/>
</dbReference>
<evidence type="ECO:0000256" key="11">
    <source>
        <dbReference type="ARBA" id="ARBA00023239"/>
    </source>
</evidence>
<evidence type="ECO:0000256" key="12">
    <source>
        <dbReference type="ARBA" id="ARBA00025802"/>
    </source>
</evidence>
<evidence type="ECO:0000256" key="16">
    <source>
        <dbReference type="PIRSR" id="PIRSR038941-1"/>
    </source>
</evidence>
<organism evidence="17 18">
    <name type="scientific">Vibrio rotiferianus</name>
    <dbReference type="NCBI Taxonomy" id="190895"/>
    <lineage>
        <taxon>Bacteria</taxon>
        <taxon>Pseudomonadati</taxon>
        <taxon>Pseudomonadota</taxon>
        <taxon>Gammaproteobacteria</taxon>
        <taxon>Vibrionales</taxon>
        <taxon>Vibrionaceae</taxon>
        <taxon>Vibrio</taxon>
    </lineage>
</organism>
<keyword evidence="7 15" id="KW-0210">Decarboxylase</keyword>
<dbReference type="SUPFAM" id="SSF50621">
    <property type="entry name" value="Alanine racemase C-terminal domain-like"/>
    <property type="match status" value="1"/>
</dbReference>
<dbReference type="PANTHER" id="PTHR43727">
    <property type="entry name" value="DIAMINOPIMELATE DECARBOXYLASE"/>
    <property type="match status" value="1"/>
</dbReference>
<dbReference type="FunFam" id="2.40.37.10:FF:000016">
    <property type="entry name" value="Carboxynorspermidine/carboxyspermidine decarboxylase"/>
    <property type="match status" value="1"/>
</dbReference>
<dbReference type="NCBIfam" id="TIGR01047">
    <property type="entry name" value="nspC"/>
    <property type="match status" value="1"/>
</dbReference>
<evidence type="ECO:0000256" key="6">
    <source>
        <dbReference type="ARBA" id="ARBA00022490"/>
    </source>
</evidence>
<dbReference type="EC" id="4.1.1.96" evidence="4 15"/>
<feature type="binding site" evidence="16">
    <location>
        <position position="281"/>
    </location>
    <ligand>
        <name>substrate</name>
    </ligand>
</feature>
<comment type="function">
    <text evidence="15">Catalyzes the decarboxylation of carboxynorspermidine and carboxyspermidine.</text>
</comment>
<sequence length="384" mass="42980">MVDKWLVMNKEQLKTPYFMINEDKLVENLEKAKQLKDISGVKLVLALKCFSTWGVFDIIKPYLDGTTSSGPFEVKLGYETFGGETHAYSVGYSEDDVREVADICDKMIFNSQSQLAAYRHIVEGKASIGLRLNPGVSYAGQDLANPARQFSRLGVQADHIKPEIFDGIDGVMFHMNCENKDVDAFIGLLDSISEQFGEYLNKLDWVSMGGGVFFTWPGYDIEKLGLALKAFSEKHGVQMYLEPGEAIITKTTDLVVTVVDIVENVKKTAIVDSATEAHRLDTLIYNEPASILEASENGEHEYVIGSCSCLAGDQFCVANFEQPLEIGQRLHILDSAGYTMVKLNWFNGLRMPSVYCERSNGDVQKLNEFDYSDFKRSLSQWTVK</sequence>
<comment type="catalytic activity">
    <reaction evidence="14 15">
        <text>carboxynorspermidine + H(+) = norspermidine + CO2</text>
        <dbReference type="Rhea" id="RHEA:34099"/>
        <dbReference type="ChEBI" id="CHEBI:15378"/>
        <dbReference type="ChEBI" id="CHEBI:16526"/>
        <dbReference type="ChEBI" id="CHEBI:57920"/>
        <dbReference type="ChEBI" id="CHEBI:65070"/>
        <dbReference type="EC" id="4.1.1.96"/>
    </reaction>
</comment>
<proteinExistence type="inferred from homology"/>
<dbReference type="GO" id="GO:0005737">
    <property type="term" value="C:cytoplasm"/>
    <property type="evidence" value="ECO:0007669"/>
    <property type="project" value="UniProtKB-SubCell"/>
</dbReference>
<dbReference type="Gene3D" id="2.40.37.10">
    <property type="entry name" value="Lyase, Ornithine Decarboxylase, Chain A, domain 1"/>
    <property type="match status" value="1"/>
</dbReference>
<evidence type="ECO:0000256" key="7">
    <source>
        <dbReference type="ARBA" id="ARBA00022793"/>
    </source>
</evidence>
<accession>A0A510I4P1</accession>
<dbReference type="GO" id="GO:0045312">
    <property type="term" value="P:nor-spermidine biosynthetic process"/>
    <property type="evidence" value="ECO:0007669"/>
    <property type="project" value="InterPro"/>
</dbReference>
<dbReference type="EMBL" id="AP019798">
    <property type="protein sequence ID" value="BBL88549.1"/>
    <property type="molecule type" value="Genomic_DNA"/>
</dbReference>
<evidence type="ECO:0000256" key="1">
    <source>
        <dbReference type="ARBA" id="ARBA00001933"/>
    </source>
</evidence>
<evidence type="ECO:0000256" key="2">
    <source>
        <dbReference type="ARBA" id="ARBA00004496"/>
    </source>
</evidence>
<dbReference type="InterPro" id="IPR005730">
    <property type="entry name" value="Nsp_de-COase"/>
</dbReference>
<reference evidence="18" key="1">
    <citation type="submission" date="2019-07" db="EMBL/GenBank/DDBJ databases">
        <title>Complete Genome Sequences of Vibrion rotiferianus strain AM7.</title>
        <authorList>
            <person name="Miyazaki K."/>
            <person name="Wiseschart A."/>
            <person name="Pootanakit K."/>
            <person name="Ishimori K."/>
            <person name="Kitahara K."/>
        </authorList>
    </citation>
    <scope>NUCLEOTIDE SEQUENCE [LARGE SCALE GENOMIC DNA]</scope>
    <source>
        <strain evidence="18">AM7</strain>
    </source>
</reference>
<evidence type="ECO:0000256" key="8">
    <source>
        <dbReference type="ARBA" id="ARBA00022898"/>
    </source>
</evidence>
<evidence type="ECO:0000256" key="5">
    <source>
        <dbReference type="ARBA" id="ARBA00013633"/>
    </source>
</evidence>
<evidence type="ECO:0000313" key="18">
    <source>
        <dbReference type="Proteomes" id="UP000315115"/>
    </source>
</evidence>
<evidence type="ECO:0000256" key="4">
    <source>
        <dbReference type="ARBA" id="ARBA00012259"/>
    </source>
</evidence>
<protein>
    <recommendedName>
        <fullName evidence="5 15">Carboxynorspermidine/carboxyspermidine decarboxylase</fullName>
        <shortName evidence="15">CANS DC/CAS DC</shortName>
        <shortName evidence="15">CANSDC/CASDC</shortName>
        <ecNumber evidence="4 15">4.1.1.96</ecNumber>
    </recommendedName>
</protein>
<name>A0A510I4P1_9VIBR</name>
<dbReference type="InterPro" id="IPR009006">
    <property type="entry name" value="Ala_racemase/Decarboxylase_C"/>
</dbReference>
<evidence type="ECO:0000256" key="10">
    <source>
        <dbReference type="ARBA" id="ARBA00023115"/>
    </source>
</evidence>
<gene>
    <name evidence="17" type="ORF">VroAM7_12020</name>
</gene>
<keyword evidence="10 15" id="KW-0620">Polyamine biosynthesis</keyword>
<keyword evidence="6 15" id="KW-0963">Cytoplasm</keyword>
<comment type="similarity">
    <text evidence="12 15">Belongs to the Orn/Lys/Arg decarboxylase class-II family. NspC subfamily.</text>
</comment>
<evidence type="ECO:0000256" key="13">
    <source>
        <dbReference type="ARBA" id="ARBA00047351"/>
    </source>
</evidence>
<dbReference type="PIRSF" id="PIRSF038941">
    <property type="entry name" value="NspC"/>
    <property type="match status" value="1"/>
</dbReference>
<dbReference type="SUPFAM" id="SSF51419">
    <property type="entry name" value="PLP-binding barrel"/>
    <property type="match status" value="1"/>
</dbReference>
<dbReference type="GO" id="GO:0008836">
    <property type="term" value="F:diaminopimelate decarboxylase activity"/>
    <property type="evidence" value="ECO:0007669"/>
    <property type="project" value="TreeGrafter"/>
</dbReference>
<dbReference type="GO" id="GO:0009089">
    <property type="term" value="P:lysine biosynthetic process via diaminopimelate"/>
    <property type="evidence" value="ECO:0007669"/>
    <property type="project" value="TreeGrafter"/>
</dbReference>
<keyword evidence="9 15" id="KW-0745">Spermidine biosynthesis</keyword>
<evidence type="ECO:0000313" key="17">
    <source>
        <dbReference type="EMBL" id="BBL88549.1"/>
    </source>
</evidence>
<comment type="subunit">
    <text evidence="3 15">Homodimer.</text>
</comment>
<dbReference type="AlphaFoldDB" id="A0A510I4P1"/>
<evidence type="ECO:0000256" key="14">
    <source>
        <dbReference type="ARBA" id="ARBA00047389"/>
    </source>
</evidence>
<dbReference type="FunFam" id="3.20.20.10:FF:000012">
    <property type="entry name" value="Carboxynorspermidine/carboxyspermidine decarboxylase"/>
    <property type="match status" value="1"/>
</dbReference>
<evidence type="ECO:0000256" key="9">
    <source>
        <dbReference type="ARBA" id="ARBA00023066"/>
    </source>
</evidence>